<evidence type="ECO:0000313" key="3">
    <source>
        <dbReference type="Proteomes" id="UP000625551"/>
    </source>
</evidence>
<feature type="domain" description="Secretion system C-terminal sorting" evidence="1">
    <location>
        <begin position="115"/>
        <end position="190"/>
    </location>
</feature>
<dbReference type="EMBL" id="JACXAJ010000007">
    <property type="protein sequence ID" value="MBD1398342.1"/>
    <property type="molecule type" value="Genomic_DNA"/>
</dbReference>
<dbReference type="InterPro" id="IPR026444">
    <property type="entry name" value="Secre_tail"/>
</dbReference>
<keyword evidence="3" id="KW-1185">Reference proteome</keyword>
<gene>
    <name evidence="2" type="ORF">H9Q13_14315</name>
</gene>
<comment type="caution">
    <text evidence="2">The sequence shown here is derived from an EMBL/GenBank/DDBJ whole genome shotgun (WGS) entry which is preliminary data.</text>
</comment>
<sequence>MSTFTRLIIIAVFVFSHLAGYTVMADGRAKDAGVVPPNAGGASAWKAMPEKRALTIVQAENAPTKSRTKIYREAAGKSLYLTEVAYASSANYVISSYQAFMPAIESRTNPSINAYPNPSRGITRVSLSQVGMSESYKLKISNTIGKVMETHELPVTHSNVFVLDMTGYPAGVYFYSLLVNDKTVETKRLILQR</sequence>
<protein>
    <submittedName>
        <fullName evidence="2">T9SS type A sorting domain-containing protein</fullName>
    </submittedName>
</protein>
<name>A0ABR7XJ77_9BACT</name>
<organism evidence="2 3">
    <name type="scientific">Pontibacter aquaedesilientis</name>
    <dbReference type="NCBI Taxonomy" id="2766980"/>
    <lineage>
        <taxon>Bacteria</taxon>
        <taxon>Pseudomonadati</taxon>
        <taxon>Bacteroidota</taxon>
        <taxon>Cytophagia</taxon>
        <taxon>Cytophagales</taxon>
        <taxon>Hymenobacteraceae</taxon>
        <taxon>Pontibacter</taxon>
    </lineage>
</organism>
<accession>A0ABR7XJ77</accession>
<evidence type="ECO:0000259" key="1">
    <source>
        <dbReference type="Pfam" id="PF18962"/>
    </source>
</evidence>
<reference evidence="2 3" key="1">
    <citation type="submission" date="2020-09" db="EMBL/GenBank/DDBJ databases">
        <title>Genome sequencing and assembly of Pontibacter sp.</title>
        <authorList>
            <person name="Chhetri G."/>
        </authorList>
    </citation>
    <scope>NUCLEOTIDE SEQUENCE [LARGE SCALE GENOMIC DNA]</scope>
    <source>
        <strain evidence="2 3">JH31</strain>
    </source>
</reference>
<evidence type="ECO:0000313" key="2">
    <source>
        <dbReference type="EMBL" id="MBD1398342.1"/>
    </source>
</evidence>
<dbReference type="Pfam" id="PF18962">
    <property type="entry name" value="Por_Secre_tail"/>
    <property type="match status" value="1"/>
</dbReference>
<dbReference type="Proteomes" id="UP000625551">
    <property type="component" value="Unassembled WGS sequence"/>
</dbReference>
<dbReference type="NCBIfam" id="TIGR04183">
    <property type="entry name" value="Por_Secre_tail"/>
    <property type="match status" value="1"/>
</dbReference>
<proteinExistence type="predicted"/>